<dbReference type="Proteomes" id="UP000597444">
    <property type="component" value="Unassembled WGS sequence"/>
</dbReference>
<feature type="region of interest" description="Disordered" evidence="1">
    <location>
        <begin position="31"/>
        <end position="56"/>
    </location>
</feature>
<dbReference type="PANTHER" id="PTHR39335:SF1">
    <property type="entry name" value="BLL4220 PROTEIN"/>
    <property type="match status" value="1"/>
</dbReference>
<organism evidence="3 4">
    <name type="scientific">Reticulibacter mediterranei</name>
    <dbReference type="NCBI Taxonomy" id="2778369"/>
    <lineage>
        <taxon>Bacteria</taxon>
        <taxon>Bacillati</taxon>
        <taxon>Chloroflexota</taxon>
        <taxon>Ktedonobacteria</taxon>
        <taxon>Ktedonobacterales</taxon>
        <taxon>Reticulibacteraceae</taxon>
        <taxon>Reticulibacter</taxon>
    </lineage>
</organism>
<evidence type="ECO:0000313" key="4">
    <source>
        <dbReference type="Proteomes" id="UP000597444"/>
    </source>
</evidence>
<keyword evidence="4" id="KW-1185">Reference proteome</keyword>
<gene>
    <name evidence="3" type="ORF">KSF_037670</name>
</gene>
<evidence type="ECO:0000256" key="1">
    <source>
        <dbReference type="SAM" id="MobiDB-lite"/>
    </source>
</evidence>
<feature type="signal peptide" evidence="2">
    <location>
        <begin position="1"/>
        <end position="22"/>
    </location>
</feature>
<sequence>MKTLRHSIPFALLALLSILLTACSGMMDQGGQTGTTNKNNGANQKTNQNMDNGTTANNGMNNNNGNMDNGNMQAITVTPDTTGNTTAFIRTGKATIDGKDTSVLLTSKGFPIYYYKPDTALKSTCTGDCAKDWPPVLATQGAMISSSVMLPKELSVHQTANGMQVFYDGHALYTYASDKQAGQATGHGDDMEWFLVDSMMNAMATTKNGDMMNGGTPTATTGNMNNGNMNNGDMNNGNMNNGNMNNGDMNNGGMAPVITIVPNMMGNMNAFIHMGKATINGNKVDVLMTNKNFALYYYRADTMFTSTCTGDCAKDWPPVMAPQGMMTISSSTTLPKKLSIHQTANGMQVFYDGHALYTYAEDKDAGKATGRGEDKLWYLVGTLL</sequence>
<reference evidence="3" key="1">
    <citation type="submission" date="2020-10" db="EMBL/GenBank/DDBJ databases">
        <title>Taxonomic study of unclassified bacteria belonging to the class Ktedonobacteria.</title>
        <authorList>
            <person name="Yabe S."/>
            <person name="Wang C.M."/>
            <person name="Zheng Y."/>
            <person name="Sakai Y."/>
            <person name="Cavaletti L."/>
            <person name="Monciardini P."/>
            <person name="Donadio S."/>
        </authorList>
    </citation>
    <scope>NUCLEOTIDE SEQUENCE</scope>
    <source>
        <strain evidence="3">ID150040</strain>
    </source>
</reference>
<dbReference type="InterPro" id="IPR005297">
    <property type="entry name" value="Lipoprotein_repeat"/>
</dbReference>
<dbReference type="AlphaFoldDB" id="A0A8J3IE60"/>
<feature type="chain" id="PRO_5035310249" description="Lipoprotein" evidence="2">
    <location>
        <begin position="23"/>
        <end position="384"/>
    </location>
</feature>
<protein>
    <recommendedName>
        <fullName evidence="5">Lipoprotein</fullName>
    </recommendedName>
</protein>
<name>A0A8J3IE60_9CHLR</name>
<evidence type="ECO:0000313" key="3">
    <source>
        <dbReference type="EMBL" id="GHO93719.1"/>
    </source>
</evidence>
<evidence type="ECO:0008006" key="5">
    <source>
        <dbReference type="Google" id="ProtNLM"/>
    </source>
</evidence>
<dbReference type="RefSeq" id="WP_220204491.1">
    <property type="nucleotide sequence ID" value="NZ_BNJK01000001.1"/>
</dbReference>
<keyword evidence="2" id="KW-0732">Signal</keyword>
<evidence type="ECO:0000256" key="2">
    <source>
        <dbReference type="SAM" id="SignalP"/>
    </source>
</evidence>
<dbReference type="GO" id="GO:0043448">
    <property type="term" value="P:alkane catabolic process"/>
    <property type="evidence" value="ECO:0007669"/>
    <property type="project" value="TreeGrafter"/>
</dbReference>
<dbReference type="Pfam" id="PF03640">
    <property type="entry name" value="Lipoprotein_15"/>
    <property type="match status" value="4"/>
</dbReference>
<dbReference type="PANTHER" id="PTHR39335">
    <property type="entry name" value="BLL4220 PROTEIN"/>
    <property type="match status" value="1"/>
</dbReference>
<proteinExistence type="predicted"/>
<dbReference type="PROSITE" id="PS51257">
    <property type="entry name" value="PROKAR_LIPOPROTEIN"/>
    <property type="match status" value="1"/>
</dbReference>
<comment type="caution">
    <text evidence="3">The sequence shown here is derived from an EMBL/GenBank/DDBJ whole genome shotgun (WGS) entry which is preliminary data.</text>
</comment>
<accession>A0A8J3IE60</accession>
<feature type="compositionally biased region" description="Low complexity" evidence="1">
    <location>
        <begin position="34"/>
        <end position="56"/>
    </location>
</feature>
<dbReference type="EMBL" id="BNJK01000001">
    <property type="protein sequence ID" value="GHO93719.1"/>
    <property type="molecule type" value="Genomic_DNA"/>
</dbReference>